<feature type="compositionally biased region" description="Polar residues" evidence="1">
    <location>
        <begin position="322"/>
        <end position="332"/>
    </location>
</feature>
<feature type="compositionally biased region" description="Low complexity" evidence="1">
    <location>
        <begin position="32"/>
        <end position="48"/>
    </location>
</feature>
<gene>
    <name evidence="2" type="ORF">EZS28_040181</name>
</gene>
<feature type="region of interest" description="Disordered" evidence="1">
    <location>
        <begin position="243"/>
        <end position="332"/>
    </location>
</feature>
<feature type="compositionally biased region" description="Low complexity" evidence="1">
    <location>
        <begin position="280"/>
        <end position="294"/>
    </location>
</feature>
<name>A0A5J4U2Q2_9EUKA</name>
<accession>A0A5J4U2Q2</accession>
<evidence type="ECO:0000313" key="2">
    <source>
        <dbReference type="EMBL" id="KAA6364292.1"/>
    </source>
</evidence>
<evidence type="ECO:0000313" key="3">
    <source>
        <dbReference type="Proteomes" id="UP000324800"/>
    </source>
</evidence>
<feature type="region of interest" description="Disordered" evidence="1">
    <location>
        <begin position="24"/>
        <end position="58"/>
    </location>
</feature>
<dbReference type="EMBL" id="SNRW01021851">
    <property type="protein sequence ID" value="KAA6364292.1"/>
    <property type="molecule type" value="Genomic_DNA"/>
</dbReference>
<feature type="compositionally biased region" description="Polar residues" evidence="1">
    <location>
        <begin position="295"/>
        <end position="314"/>
    </location>
</feature>
<dbReference type="Proteomes" id="UP000324800">
    <property type="component" value="Unassembled WGS sequence"/>
</dbReference>
<proteinExistence type="predicted"/>
<evidence type="ECO:0000256" key="1">
    <source>
        <dbReference type="SAM" id="MobiDB-lite"/>
    </source>
</evidence>
<protein>
    <submittedName>
        <fullName evidence="2">Uncharacterized protein</fullName>
    </submittedName>
</protein>
<feature type="compositionally biased region" description="Polar residues" evidence="1">
    <location>
        <begin position="262"/>
        <end position="273"/>
    </location>
</feature>
<dbReference type="AlphaFoldDB" id="A0A5J4U2Q2"/>
<sequence>MRIQLLIILIGLKKHPCYNAPEEHKLAEDVQNNENKGNKQESNSNKKQNNAKKESQGIQYDTSPLISYQYYSYHSKTNKHIRDVRRKMTQIPALKAYQYVDDSKKEEVKKWAQANLPDEWKAENENAMQNLKKQGQNKNEITGMVSYGCVQDFDFGYRAELGDDGVFYAAQPSQAVIEYTATPAASISPVAYSATVESSNENQFWDYYYGNTISFSATTDQQPYSNQKNQQSGNVVNVTYSAEPSQINNPNKGGQKKKPIQSNKVDPVQSTSYIAVVDPSSSSSSSYSAQQDQSLTFQATPDQNIMPYSSSYNTLPPPAYQYPSNYGQNQPY</sequence>
<organism evidence="2 3">
    <name type="scientific">Streblomastix strix</name>
    <dbReference type="NCBI Taxonomy" id="222440"/>
    <lineage>
        <taxon>Eukaryota</taxon>
        <taxon>Metamonada</taxon>
        <taxon>Preaxostyla</taxon>
        <taxon>Oxymonadida</taxon>
        <taxon>Streblomastigidae</taxon>
        <taxon>Streblomastix</taxon>
    </lineage>
</organism>
<reference evidence="2 3" key="1">
    <citation type="submission" date="2019-03" db="EMBL/GenBank/DDBJ databases">
        <title>Single cell metagenomics reveals metabolic interactions within the superorganism composed of flagellate Streblomastix strix and complex community of Bacteroidetes bacteria on its surface.</title>
        <authorList>
            <person name="Treitli S.C."/>
            <person name="Kolisko M."/>
            <person name="Husnik F."/>
            <person name="Keeling P."/>
            <person name="Hampl V."/>
        </authorList>
    </citation>
    <scope>NUCLEOTIDE SEQUENCE [LARGE SCALE GENOMIC DNA]</scope>
    <source>
        <strain evidence="2">ST1C</strain>
    </source>
</reference>
<comment type="caution">
    <text evidence="2">The sequence shown here is derived from an EMBL/GenBank/DDBJ whole genome shotgun (WGS) entry which is preliminary data.</text>
</comment>